<evidence type="ECO:0000256" key="8">
    <source>
        <dbReference type="SAM" id="Phobius"/>
    </source>
</evidence>
<dbReference type="EMBL" id="JBEYBF010000004">
    <property type="protein sequence ID" value="MEU1951803.1"/>
    <property type="molecule type" value="Genomic_DNA"/>
</dbReference>
<feature type="transmembrane region" description="Helical" evidence="8">
    <location>
        <begin position="422"/>
        <end position="448"/>
    </location>
</feature>
<comment type="subcellular location">
    <subcellularLocation>
        <location evidence="1">Cell inner membrane</location>
        <topology evidence="1">Multi-pass membrane protein</topology>
    </subcellularLocation>
</comment>
<keyword evidence="11" id="KW-1185">Reference proteome</keyword>
<feature type="region of interest" description="Disordered" evidence="7">
    <location>
        <begin position="1"/>
        <end position="23"/>
    </location>
</feature>
<dbReference type="Proteomes" id="UP001550628">
    <property type="component" value="Unassembled WGS sequence"/>
</dbReference>
<feature type="transmembrane region" description="Helical" evidence="8">
    <location>
        <begin position="468"/>
        <end position="489"/>
    </location>
</feature>
<keyword evidence="2" id="KW-1003">Cell membrane</keyword>
<dbReference type="PANTHER" id="PTHR33362">
    <property type="entry name" value="SIALIC ACID TRAP TRANSPORTER PERMEASE PROTEIN SIAT-RELATED"/>
    <property type="match status" value="1"/>
</dbReference>
<feature type="transmembrane region" description="Helical" evidence="8">
    <location>
        <begin position="232"/>
        <end position="254"/>
    </location>
</feature>
<feature type="transmembrane region" description="Helical" evidence="8">
    <location>
        <begin position="193"/>
        <end position="220"/>
    </location>
</feature>
<evidence type="ECO:0000256" key="4">
    <source>
        <dbReference type="ARBA" id="ARBA00022692"/>
    </source>
</evidence>
<feature type="transmembrane region" description="Helical" evidence="8">
    <location>
        <begin position="275"/>
        <end position="293"/>
    </location>
</feature>
<evidence type="ECO:0000256" key="6">
    <source>
        <dbReference type="ARBA" id="ARBA00023136"/>
    </source>
</evidence>
<keyword evidence="3" id="KW-0997">Cell inner membrane</keyword>
<sequence length="503" mass="52207">MTTTTTVPAAAGGRPIEPPPVGPGRRHTLRSWTVFGVLVVVLAGSAAAVFMPLKPQAIGCAALVMMLALLLLRVPVAMTMIIPSFAGLYALRGEKTVVSALSSLPYDQVASWTLSVVPMFVLMGLLMWRSGLTANLYTVARHWLGWLPGGLAVGTNVAGAGLATVSGSTTGTAYALGRIGIPEMLKAGYDRRLAVGAVIVAGLPGQLIPPSILLVLYAGIAEVPVGKQLLAGIGPGILVAVLFSLAIVGFAVFGKDLAGPNRGRGADQVSWKEKLTSLAQAWPVPVLMLVIVGGMLSGIFTATEAGAAAALCSVGVVLLWKRGTGGAFRALADGAVGTVSTVGAVFLLLVGVEALSRMMTLSGISNGFADLIAGMDLGRVEFLLLMVVVYLLLGAFMEPLPMMVLTIPILIPTLEALDISLLWFGAFTVFMGELAILSPPVGVLAMVIHSIAKDPEVNLGRNIPLKDVFVASLWFLPMAIVVVLILIFFPEIATFLPDRAGAG</sequence>
<accession>A0ABV2WLP7</accession>
<protein>
    <submittedName>
        <fullName evidence="10">TRAP transporter large permease</fullName>
    </submittedName>
</protein>
<comment type="caution">
    <text evidence="10">The sequence shown here is derived from an EMBL/GenBank/DDBJ whole genome shotgun (WGS) entry which is preliminary data.</text>
</comment>
<evidence type="ECO:0000256" key="7">
    <source>
        <dbReference type="SAM" id="MobiDB-lite"/>
    </source>
</evidence>
<evidence type="ECO:0000256" key="1">
    <source>
        <dbReference type="ARBA" id="ARBA00004429"/>
    </source>
</evidence>
<keyword evidence="5 8" id="KW-1133">Transmembrane helix</keyword>
<keyword evidence="6 8" id="KW-0472">Membrane</keyword>
<evidence type="ECO:0000256" key="5">
    <source>
        <dbReference type="ARBA" id="ARBA00022989"/>
    </source>
</evidence>
<evidence type="ECO:0000313" key="11">
    <source>
        <dbReference type="Proteomes" id="UP001550628"/>
    </source>
</evidence>
<feature type="transmembrane region" description="Helical" evidence="8">
    <location>
        <begin position="109"/>
        <end position="128"/>
    </location>
</feature>
<dbReference type="InterPro" id="IPR004681">
    <property type="entry name" value="TRAP_DctM"/>
</dbReference>
<dbReference type="InterPro" id="IPR010656">
    <property type="entry name" value="DctM"/>
</dbReference>
<feature type="transmembrane region" description="Helical" evidence="8">
    <location>
        <begin position="299"/>
        <end position="319"/>
    </location>
</feature>
<name>A0ABV2WLP7_9NOCA</name>
<gene>
    <name evidence="10" type="ORF">ABZ510_08055</name>
</gene>
<evidence type="ECO:0000256" key="3">
    <source>
        <dbReference type="ARBA" id="ARBA00022519"/>
    </source>
</evidence>
<organism evidence="10 11">
    <name type="scientific">Nocardia rhamnosiphila</name>
    <dbReference type="NCBI Taxonomy" id="426716"/>
    <lineage>
        <taxon>Bacteria</taxon>
        <taxon>Bacillati</taxon>
        <taxon>Actinomycetota</taxon>
        <taxon>Actinomycetes</taxon>
        <taxon>Mycobacteriales</taxon>
        <taxon>Nocardiaceae</taxon>
        <taxon>Nocardia</taxon>
    </lineage>
</organism>
<feature type="transmembrane region" description="Helical" evidence="8">
    <location>
        <begin position="32"/>
        <end position="51"/>
    </location>
</feature>
<reference evidence="10 11" key="1">
    <citation type="submission" date="2024-06" db="EMBL/GenBank/DDBJ databases">
        <title>The Natural Products Discovery Center: Release of the First 8490 Sequenced Strains for Exploring Actinobacteria Biosynthetic Diversity.</title>
        <authorList>
            <person name="Kalkreuter E."/>
            <person name="Kautsar S.A."/>
            <person name="Yang D."/>
            <person name="Bader C.D."/>
            <person name="Teijaro C.N."/>
            <person name="Fluegel L."/>
            <person name="Davis C.M."/>
            <person name="Simpson J.R."/>
            <person name="Lauterbach L."/>
            <person name="Steele A.D."/>
            <person name="Gui C."/>
            <person name="Meng S."/>
            <person name="Li G."/>
            <person name="Viehrig K."/>
            <person name="Ye F."/>
            <person name="Su P."/>
            <person name="Kiefer A.F."/>
            <person name="Nichols A."/>
            <person name="Cepeda A.J."/>
            <person name="Yan W."/>
            <person name="Fan B."/>
            <person name="Jiang Y."/>
            <person name="Adhikari A."/>
            <person name="Zheng C.-J."/>
            <person name="Schuster L."/>
            <person name="Cowan T.M."/>
            <person name="Smanski M.J."/>
            <person name="Chevrette M.G."/>
            <person name="De Carvalho L.P.S."/>
            <person name="Shen B."/>
        </authorList>
    </citation>
    <scope>NUCLEOTIDE SEQUENCE [LARGE SCALE GENOMIC DNA]</scope>
    <source>
        <strain evidence="10 11">NPDC019708</strain>
    </source>
</reference>
<evidence type="ECO:0000313" key="10">
    <source>
        <dbReference type="EMBL" id="MEU1951803.1"/>
    </source>
</evidence>
<dbReference type="PANTHER" id="PTHR33362:SF5">
    <property type="entry name" value="C4-DICARBOXYLATE TRAP TRANSPORTER LARGE PERMEASE PROTEIN DCTM"/>
    <property type="match status" value="1"/>
</dbReference>
<feature type="transmembrane region" description="Helical" evidence="8">
    <location>
        <begin position="331"/>
        <end position="352"/>
    </location>
</feature>
<keyword evidence="4 8" id="KW-0812">Transmembrane</keyword>
<feature type="transmembrane region" description="Helical" evidence="8">
    <location>
        <begin position="63"/>
        <end position="89"/>
    </location>
</feature>
<feature type="transmembrane region" description="Helical" evidence="8">
    <location>
        <begin position="382"/>
        <end position="410"/>
    </location>
</feature>
<dbReference type="RefSeq" id="WP_356953751.1">
    <property type="nucleotide sequence ID" value="NZ_JBEYBD010000001.1"/>
</dbReference>
<evidence type="ECO:0000256" key="2">
    <source>
        <dbReference type="ARBA" id="ARBA00022475"/>
    </source>
</evidence>
<evidence type="ECO:0000259" key="9">
    <source>
        <dbReference type="Pfam" id="PF06808"/>
    </source>
</evidence>
<proteinExistence type="predicted"/>
<dbReference type="Pfam" id="PF06808">
    <property type="entry name" value="DctM"/>
    <property type="match status" value="1"/>
</dbReference>
<feature type="domain" description="TRAP C4-dicarboxylate transport system permease DctM subunit" evidence="9">
    <location>
        <begin position="63"/>
        <end position="492"/>
    </location>
</feature>